<evidence type="ECO:0000256" key="7">
    <source>
        <dbReference type="ARBA" id="ARBA00023157"/>
    </source>
</evidence>
<evidence type="ECO:0000313" key="17">
    <source>
        <dbReference type="Proteomes" id="UP000095228"/>
    </source>
</evidence>
<dbReference type="Pfam" id="PF00578">
    <property type="entry name" value="AhpC-TSA"/>
    <property type="match status" value="1"/>
</dbReference>
<proteinExistence type="inferred from homology"/>
<feature type="chain" id="PRO_5009105055" description="thioredoxin-dependent peroxiredoxin" evidence="14">
    <location>
        <begin position="18"/>
        <end position="178"/>
    </location>
</feature>
<keyword evidence="17" id="KW-1185">Reference proteome</keyword>
<dbReference type="InterPro" id="IPR013766">
    <property type="entry name" value="Thioredoxin_domain"/>
</dbReference>
<dbReference type="EMBL" id="CP016094">
    <property type="protein sequence ID" value="AOS43838.1"/>
    <property type="molecule type" value="Genomic_DNA"/>
</dbReference>
<dbReference type="InterPro" id="IPR050924">
    <property type="entry name" value="Peroxiredoxin_BCP/PrxQ"/>
</dbReference>
<evidence type="ECO:0000256" key="6">
    <source>
        <dbReference type="ARBA" id="ARBA00023002"/>
    </source>
</evidence>
<evidence type="ECO:0000256" key="1">
    <source>
        <dbReference type="ARBA" id="ARBA00003330"/>
    </source>
</evidence>
<protein>
    <recommendedName>
        <fullName evidence="3">thioredoxin-dependent peroxiredoxin</fullName>
        <ecNumber evidence="3">1.11.1.24</ecNumber>
    </recommendedName>
    <alternativeName>
        <fullName evidence="9">Thioredoxin peroxidase</fullName>
    </alternativeName>
    <alternativeName>
        <fullName evidence="11">Thioredoxin-dependent peroxiredoxin Bcp</fullName>
    </alternativeName>
</protein>
<comment type="catalytic activity">
    <reaction evidence="12">
        <text>a hydroperoxide + [thioredoxin]-dithiol = an alcohol + [thioredoxin]-disulfide + H2O</text>
        <dbReference type="Rhea" id="RHEA:62620"/>
        <dbReference type="Rhea" id="RHEA-COMP:10698"/>
        <dbReference type="Rhea" id="RHEA-COMP:10700"/>
        <dbReference type="ChEBI" id="CHEBI:15377"/>
        <dbReference type="ChEBI" id="CHEBI:29950"/>
        <dbReference type="ChEBI" id="CHEBI:30879"/>
        <dbReference type="ChEBI" id="CHEBI:35924"/>
        <dbReference type="ChEBI" id="CHEBI:50058"/>
        <dbReference type="EC" id="1.11.1.24"/>
    </reaction>
</comment>
<evidence type="ECO:0000256" key="9">
    <source>
        <dbReference type="ARBA" id="ARBA00032824"/>
    </source>
</evidence>
<feature type="active site" description="Cysteine sulfenic acid (-SOH) intermediate; for peroxidase activity" evidence="13">
    <location>
        <position position="67"/>
    </location>
</feature>
<name>A0A1D8ASG2_9BACT</name>
<comment type="similarity">
    <text evidence="10">Belongs to the peroxiredoxin family. BCP/PrxQ subfamily.</text>
</comment>
<accession>A0A1D8ASG2</accession>
<keyword evidence="5" id="KW-0049">Antioxidant</keyword>
<dbReference type="EC" id="1.11.1.24" evidence="3"/>
<evidence type="ECO:0000256" key="11">
    <source>
        <dbReference type="ARBA" id="ARBA00042639"/>
    </source>
</evidence>
<dbReference type="SUPFAM" id="SSF52833">
    <property type="entry name" value="Thioredoxin-like"/>
    <property type="match status" value="1"/>
</dbReference>
<keyword evidence="14" id="KW-0732">Signal</keyword>
<comment type="subunit">
    <text evidence="2">Monomer.</text>
</comment>
<dbReference type="PANTHER" id="PTHR42801:SF7">
    <property type="entry name" value="SLL1159 PROTEIN"/>
    <property type="match status" value="1"/>
</dbReference>
<evidence type="ECO:0000256" key="14">
    <source>
        <dbReference type="SAM" id="SignalP"/>
    </source>
</evidence>
<evidence type="ECO:0000256" key="4">
    <source>
        <dbReference type="ARBA" id="ARBA00022559"/>
    </source>
</evidence>
<dbReference type="Proteomes" id="UP000095228">
    <property type="component" value="Chromosome"/>
</dbReference>
<dbReference type="InterPro" id="IPR000866">
    <property type="entry name" value="AhpC/TSA"/>
</dbReference>
<feature type="signal peptide" evidence="14">
    <location>
        <begin position="1"/>
        <end position="17"/>
    </location>
</feature>
<dbReference type="OrthoDB" id="9809746at2"/>
<dbReference type="InterPro" id="IPR036249">
    <property type="entry name" value="Thioredoxin-like_sf"/>
</dbReference>
<feature type="domain" description="Thioredoxin" evidence="15">
    <location>
        <begin position="23"/>
        <end position="178"/>
    </location>
</feature>
<dbReference type="GO" id="GO:0005737">
    <property type="term" value="C:cytoplasm"/>
    <property type="evidence" value="ECO:0007669"/>
    <property type="project" value="TreeGrafter"/>
</dbReference>
<dbReference type="PROSITE" id="PS51352">
    <property type="entry name" value="THIOREDOXIN_2"/>
    <property type="match status" value="1"/>
</dbReference>
<organism evidence="16 17">
    <name type="scientific">Lacunisphaera limnophila</name>
    <dbReference type="NCBI Taxonomy" id="1838286"/>
    <lineage>
        <taxon>Bacteria</taxon>
        <taxon>Pseudomonadati</taxon>
        <taxon>Verrucomicrobiota</taxon>
        <taxon>Opitutia</taxon>
        <taxon>Opitutales</taxon>
        <taxon>Opitutaceae</taxon>
        <taxon>Lacunisphaera</taxon>
    </lineage>
</organism>
<evidence type="ECO:0000256" key="13">
    <source>
        <dbReference type="PIRSR" id="PIRSR000239-1"/>
    </source>
</evidence>
<dbReference type="GO" id="GO:0045454">
    <property type="term" value="P:cell redox homeostasis"/>
    <property type="evidence" value="ECO:0007669"/>
    <property type="project" value="TreeGrafter"/>
</dbReference>
<dbReference type="STRING" id="1838286.Verru16b_00896"/>
<evidence type="ECO:0000256" key="5">
    <source>
        <dbReference type="ARBA" id="ARBA00022862"/>
    </source>
</evidence>
<gene>
    <name evidence="16" type="ORF">Verru16b_00896</name>
</gene>
<keyword evidence="7" id="KW-1015">Disulfide bond</keyword>
<dbReference type="GO" id="GO:0034599">
    <property type="term" value="P:cellular response to oxidative stress"/>
    <property type="evidence" value="ECO:0007669"/>
    <property type="project" value="TreeGrafter"/>
</dbReference>
<sequence length="178" mass="18634">MKTLLCLLSLLAPAWLAAEQPGLKVGETAPDFTLASSAGGSLSLKTALAQGPVALIFVRSADWCPFCRRQLEDLQTARAAIEAAGVQLIAVSYDAPATGAAAAKKLGLIYPLLADPDSKVISAYGILNHEVSGKGAGIAHPVAYILDRQGVIRAKLMRDNYRDRPESAELIAAAKALP</sequence>
<keyword evidence="8" id="KW-0676">Redox-active center</keyword>
<dbReference type="PANTHER" id="PTHR42801">
    <property type="entry name" value="THIOREDOXIN-DEPENDENT PEROXIDE REDUCTASE"/>
    <property type="match status" value="1"/>
</dbReference>
<dbReference type="AlphaFoldDB" id="A0A1D8ASG2"/>
<dbReference type="RefSeq" id="WP_069961159.1">
    <property type="nucleotide sequence ID" value="NZ_CP016094.1"/>
</dbReference>
<evidence type="ECO:0000313" key="16">
    <source>
        <dbReference type="EMBL" id="AOS43838.1"/>
    </source>
</evidence>
<comment type="function">
    <text evidence="1">Thiol-specific peroxidase that catalyzes the reduction of hydrogen peroxide and organic hydroperoxides to water and alcohols, respectively. Plays a role in cell protection against oxidative stress by detoxifying peroxides and as sensor of hydrogen peroxide-mediated signaling events.</text>
</comment>
<evidence type="ECO:0000256" key="2">
    <source>
        <dbReference type="ARBA" id="ARBA00011245"/>
    </source>
</evidence>
<evidence type="ECO:0000256" key="3">
    <source>
        <dbReference type="ARBA" id="ARBA00013017"/>
    </source>
</evidence>
<keyword evidence="4 16" id="KW-0575">Peroxidase</keyword>
<dbReference type="Gene3D" id="3.40.30.10">
    <property type="entry name" value="Glutaredoxin"/>
    <property type="match status" value="1"/>
</dbReference>
<reference evidence="16 17" key="1">
    <citation type="submission" date="2016-06" db="EMBL/GenBank/DDBJ databases">
        <title>Three novel species with peptidoglycan cell walls form the new genus Lacunisphaera gen. nov. in the family Opitutaceae of the verrucomicrobial subdivision 4.</title>
        <authorList>
            <person name="Rast P."/>
            <person name="Gloeckner I."/>
            <person name="Jogler M."/>
            <person name="Boedeker C."/>
            <person name="Jeske O."/>
            <person name="Wiegand S."/>
            <person name="Reinhardt R."/>
            <person name="Schumann P."/>
            <person name="Rohde M."/>
            <person name="Spring S."/>
            <person name="Gloeckner F.O."/>
            <person name="Jogler C."/>
        </authorList>
    </citation>
    <scope>NUCLEOTIDE SEQUENCE [LARGE SCALE GENOMIC DNA]</scope>
    <source>
        <strain evidence="16 17">IG16b</strain>
    </source>
</reference>
<dbReference type="InterPro" id="IPR024706">
    <property type="entry name" value="Peroxiredoxin_AhpC-typ"/>
</dbReference>
<evidence type="ECO:0000259" key="15">
    <source>
        <dbReference type="PROSITE" id="PS51352"/>
    </source>
</evidence>
<dbReference type="GO" id="GO:0008379">
    <property type="term" value="F:thioredoxin peroxidase activity"/>
    <property type="evidence" value="ECO:0007669"/>
    <property type="project" value="TreeGrafter"/>
</dbReference>
<dbReference type="PIRSF" id="PIRSF000239">
    <property type="entry name" value="AHPC"/>
    <property type="match status" value="1"/>
</dbReference>
<evidence type="ECO:0000256" key="8">
    <source>
        <dbReference type="ARBA" id="ARBA00023284"/>
    </source>
</evidence>
<dbReference type="KEGG" id="obg:Verru16b_00896"/>
<evidence type="ECO:0000256" key="10">
    <source>
        <dbReference type="ARBA" id="ARBA00038489"/>
    </source>
</evidence>
<evidence type="ECO:0000256" key="12">
    <source>
        <dbReference type="ARBA" id="ARBA00049091"/>
    </source>
</evidence>
<keyword evidence="6 16" id="KW-0560">Oxidoreductase</keyword>